<evidence type="ECO:0000256" key="3">
    <source>
        <dbReference type="SAM" id="SignalP"/>
    </source>
</evidence>
<comment type="similarity">
    <text evidence="1">Belongs to the outer membrane factor (OMF) (TC 1.B.17) family.</text>
</comment>
<dbReference type="EMBL" id="JACHHO010000001">
    <property type="protein sequence ID" value="MBB5202861.1"/>
    <property type="molecule type" value="Genomic_DNA"/>
</dbReference>
<dbReference type="Proteomes" id="UP000554837">
    <property type="component" value="Unassembled WGS sequence"/>
</dbReference>
<name>A0A840S2F1_9BURK</name>
<dbReference type="PANTHER" id="PTHR30203:SF32">
    <property type="entry name" value="CATION EFFLUX SYSTEM PROTEIN CUSC"/>
    <property type="match status" value="1"/>
</dbReference>
<keyword evidence="2" id="KW-0175">Coiled coil</keyword>
<organism evidence="4 5">
    <name type="scientific">Inhella inkyongensis</name>
    <dbReference type="NCBI Taxonomy" id="392593"/>
    <lineage>
        <taxon>Bacteria</taxon>
        <taxon>Pseudomonadati</taxon>
        <taxon>Pseudomonadota</taxon>
        <taxon>Betaproteobacteria</taxon>
        <taxon>Burkholderiales</taxon>
        <taxon>Sphaerotilaceae</taxon>
        <taxon>Inhella</taxon>
    </lineage>
</organism>
<sequence length="450" mass="48718">MNKTILASTLALVFAAALGGCAVQPPVAPQVATAMPKQWQQFDAQAAEGAASWVDDAQLAALQAQALAANRDIRQAALRMQRAQLQLQGAGLDRQPTPSLGLDASRSRLLEGGGRTQRSHGANVGLSYELDLWQRLGAAEQAQAAQVESARTDIAAAQALIRAQVAERYWALGALEQERPLVAEQLQAAEQVLLLTRQRVREGKLLPIEVDKVAATLQDLRARQAQLQREQAQHRLALGLLLDQPEPALPAEPRLPATAPMRWQPAAPDQALAQRPDVQRARAQVDAALAQQRGIEAARYPRLSLTAGVGTGGAAAKDWLRNPLGSLAANLIVPLVDWRRLDLQRSQALTDVESAALSLRDTLHKALVEIEGLAAEERELQAQSAANQARLQEAEQTERLAQLRFEVGAIARADWLQARNARLAAEQQALQLRLRAWVNQQGLRKALAAG</sequence>
<dbReference type="GO" id="GO:0015562">
    <property type="term" value="F:efflux transmembrane transporter activity"/>
    <property type="evidence" value="ECO:0007669"/>
    <property type="project" value="InterPro"/>
</dbReference>
<feature type="chain" id="PRO_5032838353" evidence="3">
    <location>
        <begin position="23"/>
        <end position="450"/>
    </location>
</feature>
<evidence type="ECO:0000313" key="5">
    <source>
        <dbReference type="Proteomes" id="UP000554837"/>
    </source>
</evidence>
<dbReference type="Gene3D" id="2.20.200.10">
    <property type="entry name" value="Outer membrane efflux proteins (OEP)"/>
    <property type="match status" value="1"/>
</dbReference>
<evidence type="ECO:0000256" key="2">
    <source>
        <dbReference type="SAM" id="Coils"/>
    </source>
</evidence>
<keyword evidence="5" id="KW-1185">Reference proteome</keyword>
<dbReference type="PROSITE" id="PS51257">
    <property type="entry name" value="PROKAR_LIPOPROTEIN"/>
    <property type="match status" value="1"/>
</dbReference>
<keyword evidence="3" id="KW-0732">Signal</keyword>
<reference evidence="4 5" key="1">
    <citation type="submission" date="2020-08" db="EMBL/GenBank/DDBJ databases">
        <title>Genomic Encyclopedia of Type Strains, Phase IV (KMG-IV): sequencing the most valuable type-strain genomes for metagenomic binning, comparative biology and taxonomic classification.</title>
        <authorList>
            <person name="Goeker M."/>
        </authorList>
    </citation>
    <scope>NUCLEOTIDE SEQUENCE [LARGE SCALE GENOMIC DNA]</scope>
    <source>
        <strain evidence="4 5">DSM 23958</strain>
    </source>
</reference>
<accession>A0A840S2F1</accession>
<evidence type="ECO:0000313" key="4">
    <source>
        <dbReference type="EMBL" id="MBB5202861.1"/>
    </source>
</evidence>
<gene>
    <name evidence="4" type="ORF">HNQ51_000154</name>
</gene>
<feature type="coiled-coil region" evidence="2">
    <location>
        <begin position="210"/>
        <end position="237"/>
    </location>
</feature>
<feature type="coiled-coil region" evidence="2">
    <location>
        <begin position="363"/>
        <end position="397"/>
    </location>
</feature>
<dbReference type="Pfam" id="PF02321">
    <property type="entry name" value="OEP"/>
    <property type="match status" value="2"/>
</dbReference>
<dbReference type="Gene3D" id="1.20.1600.10">
    <property type="entry name" value="Outer membrane efflux proteins (OEP)"/>
    <property type="match status" value="1"/>
</dbReference>
<dbReference type="RefSeq" id="WP_175423711.1">
    <property type="nucleotide sequence ID" value="NZ_CP040709.1"/>
</dbReference>
<proteinExistence type="inferred from homology"/>
<dbReference type="InterPro" id="IPR010131">
    <property type="entry name" value="MdtP/NodT-like"/>
</dbReference>
<dbReference type="PANTHER" id="PTHR30203">
    <property type="entry name" value="OUTER MEMBRANE CATION EFFLUX PROTEIN"/>
    <property type="match status" value="1"/>
</dbReference>
<protein>
    <submittedName>
        <fullName evidence="4">Outer membrane protein TolC</fullName>
    </submittedName>
</protein>
<feature type="signal peptide" evidence="3">
    <location>
        <begin position="1"/>
        <end position="22"/>
    </location>
</feature>
<dbReference type="AlphaFoldDB" id="A0A840S2F1"/>
<dbReference type="InterPro" id="IPR003423">
    <property type="entry name" value="OMP_efflux"/>
</dbReference>
<evidence type="ECO:0000256" key="1">
    <source>
        <dbReference type="ARBA" id="ARBA00007613"/>
    </source>
</evidence>
<comment type="caution">
    <text evidence="4">The sequence shown here is derived from an EMBL/GenBank/DDBJ whole genome shotgun (WGS) entry which is preliminary data.</text>
</comment>
<dbReference type="SUPFAM" id="SSF56954">
    <property type="entry name" value="Outer membrane efflux proteins (OEP)"/>
    <property type="match status" value="1"/>
</dbReference>